<dbReference type="Gene3D" id="1.10.12.10">
    <property type="entry name" value="Lyase 2-enoyl-coa Hydratase, Chain A, domain 2"/>
    <property type="match status" value="1"/>
</dbReference>
<comment type="caution">
    <text evidence="4">The sequence shown here is derived from an EMBL/GenBank/DDBJ whole genome shotgun (WGS) entry which is preliminary data.</text>
</comment>
<keyword evidence="2" id="KW-0456">Lyase</keyword>
<dbReference type="SUPFAM" id="SSF52096">
    <property type="entry name" value="ClpP/crotonase"/>
    <property type="match status" value="1"/>
</dbReference>
<dbReference type="Proteomes" id="UP000748108">
    <property type="component" value="Unassembled WGS sequence"/>
</dbReference>
<dbReference type="InterPro" id="IPR029045">
    <property type="entry name" value="ClpP/crotonase-like_dom_sf"/>
</dbReference>
<gene>
    <name evidence="4" type="ORF">KM312_08885</name>
</gene>
<dbReference type="PANTHER" id="PTHR11941">
    <property type="entry name" value="ENOYL-COA HYDRATASE-RELATED"/>
    <property type="match status" value="1"/>
</dbReference>
<dbReference type="FunFam" id="3.90.226.10:FF:000009">
    <property type="entry name" value="Carnitinyl-CoA dehydratase"/>
    <property type="match status" value="1"/>
</dbReference>
<proteinExistence type="inferred from homology"/>
<reference evidence="4" key="1">
    <citation type="journal article" date="2021" name="Microbiology">
        <title>Metagenomic Analysis of the Microbial Community in the Underground Coal Fire Area (Kemerovo Region, Russia) Revealed Predominance of Thermophilic Members of the Phyla Deinococcus-thermus, Aquificae, and Firmicutes.</title>
        <authorList>
            <person name="Kadnikov V."/>
            <person name="Mardanov A.V."/>
            <person name="Beletsky A.V."/>
            <person name="Karnachuk O.V."/>
            <person name="Ravin N.V."/>
        </authorList>
    </citation>
    <scope>NUCLEOTIDE SEQUENCE</scope>
    <source>
        <strain evidence="4">RBS10-49</strain>
    </source>
</reference>
<dbReference type="Pfam" id="PF00378">
    <property type="entry name" value="ECH_1"/>
    <property type="match status" value="1"/>
</dbReference>
<organism evidence="4 5">
    <name type="scientific">Hydrogenibacillus schlegelii</name>
    <name type="common">Bacillus schlegelii</name>
    <dbReference type="NCBI Taxonomy" id="1484"/>
    <lineage>
        <taxon>Bacteria</taxon>
        <taxon>Bacillati</taxon>
        <taxon>Bacillota</taxon>
        <taxon>Bacilli</taxon>
        <taxon>Bacillales</taxon>
        <taxon>Bacillales Family X. Incertae Sedis</taxon>
        <taxon>Hydrogenibacillus</taxon>
    </lineage>
</organism>
<protein>
    <submittedName>
        <fullName evidence="4">Enoyl-CoA hydratase/isomerase family protein</fullName>
    </submittedName>
</protein>
<dbReference type="GO" id="GO:0006635">
    <property type="term" value="P:fatty acid beta-oxidation"/>
    <property type="evidence" value="ECO:0007669"/>
    <property type="project" value="TreeGrafter"/>
</dbReference>
<dbReference type="InterPro" id="IPR018376">
    <property type="entry name" value="Enoyl-CoA_hyd/isom_CS"/>
</dbReference>
<dbReference type="EMBL" id="JAHHQF010000069">
    <property type="protein sequence ID" value="MBT9282737.1"/>
    <property type="molecule type" value="Genomic_DNA"/>
</dbReference>
<dbReference type="Gene3D" id="3.90.226.10">
    <property type="entry name" value="2-enoyl-CoA Hydratase, Chain A, domain 1"/>
    <property type="match status" value="1"/>
</dbReference>
<dbReference type="PROSITE" id="PS00166">
    <property type="entry name" value="ENOYL_COA_HYDRATASE"/>
    <property type="match status" value="1"/>
</dbReference>
<dbReference type="PANTHER" id="PTHR11941:SF54">
    <property type="entry name" value="ENOYL-COA HYDRATASE, MITOCHONDRIAL"/>
    <property type="match status" value="1"/>
</dbReference>
<accession>A0A947CX53</accession>
<name>A0A947CX53_HYDSH</name>
<dbReference type="CDD" id="cd06558">
    <property type="entry name" value="crotonase-like"/>
    <property type="match status" value="1"/>
</dbReference>
<evidence type="ECO:0000256" key="2">
    <source>
        <dbReference type="ARBA" id="ARBA00023239"/>
    </source>
</evidence>
<dbReference type="GO" id="GO:0016836">
    <property type="term" value="F:hydro-lyase activity"/>
    <property type="evidence" value="ECO:0007669"/>
    <property type="project" value="UniProtKB-ARBA"/>
</dbReference>
<dbReference type="InterPro" id="IPR014748">
    <property type="entry name" value="Enoyl-CoA_hydra_C"/>
</dbReference>
<dbReference type="AlphaFoldDB" id="A0A947CX53"/>
<evidence type="ECO:0000313" key="5">
    <source>
        <dbReference type="Proteomes" id="UP000748108"/>
    </source>
</evidence>
<evidence type="ECO:0000256" key="3">
    <source>
        <dbReference type="RuleBase" id="RU003707"/>
    </source>
</evidence>
<evidence type="ECO:0000313" key="4">
    <source>
        <dbReference type="EMBL" id="MBT9282737.1"/>
    </source>
</evidence>
<dbReference type="InterPro" id="IPR001753">
    <property type="entry name" value="Enoyl-CoA_hydra/iso"/>
</dbReference>
<sequence>MSPASEQDQKDEFYFETDGVIATVVLNRPEALNALNYAALVRLGEIVENLKLRRDLRAVVFRGNGRAFSVGTDLKKRRALGEAEVRRNVLKIRDVFTAVARLPQPTIAVMHGYALGGGFELALACDFRFAAVGTVMGLTETLLAIIPGADGTQRLPRLIGPMRAKELIFTARRITAQEAYDWGILTGVAEDPTAAARRLAEEIAENGPLAVAQAKFAVDRGLEVDLQTELDIESKAYEVLIPTEDRVEALQAFAEKRKPNFTGR</sequence>
<comment type="similarity">
    <text evidence="1 3">Belongs to the enoyl-CoA hydratase/isomerase family.</text>
</comment>
<evidence type="ECO:0000256" key="1">
    <source>
        <dbReference type="ARBA" id="ARBA00005254"/>
    </source>
</evidence>
<dbReference type="FunFam" id="1.10.12.10:FF:000001">
    <property type="entry name" value="Probable enoyl-CoA hydratase, mitochondrial"/>
    <property type="match status" value="1"/>
</dbReference>